<name>A0A8I0MTQ5_9GAMM</name>
<dbReference type="Proteomes" id="UP000660708">
    <property type="component" value="Unassembled WGS sequence"/>
</dbReference>
<keyword evidence="2" id="KW-1185">Reference proteome</keyword>
<sequence length="37" mass="4109">MVANIKNIAGTPESDNNLLLTENLFNIDIFLLGNTKF</sequence>
<comment type="caution">
    <text evidence="1">The sequence shown here is derived from an EMBL/GenBank/DDBJ whole genome shotgun (WGS) entry which is preliminary data.</text>
</comment>
<proteinExistence type="predicted"/>
<evidence type="ECO:0000313" key="1">
    <source>
        <dbReference type="EMBL" id="MBE0345682.1"/>
    </source>
</evidence>
<evidence type="ECO:0000313" key="2">
    <source>
        <dbReference type="Proteomes" id="UP000660708"/>
    </source>
</evidence>
<accession>A0A8I0MTQ5</accession>
<reference evidence="1 2" key="1">
    <citation type="submission" date="2015-06" db="EMBL/GenBank/DDBJ databases">
        <title>Genome sequence of Pseudoalteromonas peptidolytica.</title>
        <authorList>
            <person name="Xie B.-B."/>
            <person name="Rong J.-C."/>
            <person name="Qin Q.-L."/>
            <person name="Zhang Y.-Z."/>
        </authorList>
    </citation>
    <scope>NUCLEOTIDE SEQUENCE [LARGE SCALE GENOMIC DNA]</scope>
    <source>
        <strain evidence="1 2">F12-50-A1</strain>
    </source>
</reference>
<dbReference type="AlphaFoldDB" id="A0A8I0MTQ5"/>
<organism evidence="1 2">
    <name type="scientific">Pseudoalteromonas peptidolytica F12-50-A1</name>
    <dbReference type="NCBI Taxonomy" id="1315280"/>
    <lineage>
        <taxon>Bacteria</taxon>
        <taxon>Pseudomonadati</taxon>
        <taxon>Pseudomonadota</taxon>
        <taxon>Gammaproteobacteria</taxon>
        <taxon>Alteromonadales</taxon>
        <taxon>Pseudoalteromonadaceae</taxon>
        <taxon>Pseudoalteromonas</taxon>
    </lineage>
</organism>
<gene>
    <name evidence="1" type="ORF">PPEP_a0608</name>
</gene>
<protein>
    <submittedName>
        <fullName evidence="1">Uncharacterized protein</fullName>
    </submittedName>
</protein>
<dbReference type="EMBL" id="AQHF01000020">
    <property type="protein sequence ID" value="MBE0345682.1"/>
    <property type="molecule type" value="Genomic_DNA"/>
</dbReference>